<name>A0A897NIT7_9EURY</name>
<gene>
    <name evidence="2" type="ORF">HSEST_0826</name>
</gene>
<dbReference type="GeneID" id="68857463"/>
<dbReference type="EMBL" id="CP064791">
    <property type="protein sequence ID" value="QSG14370.1"/>
    <property type="molecule type" value="Genomic_DNA"/>
</dbReference>
<feature type="region of interest" description="Disordered" evidence="1">
    <location>
        <begin position="70"/>
        <end position="97"/>
    </location>
</feature>
<evidence type="ECO:0000313" key="3">
    <source>
        <dbReference type="Proteomes" id="UP000663292"/>
    </source>
</evidence>
<organism evidence="2 3">
    <name type="scientific">Halapricum desulfuricans</name>
    <dbReference type="NCBI Taxonomy" id="2841257"/>
    <lineage>
        <taxon>Archaea</taxon>
        <taxon>Methanobacteriati</taxon>
        <taxon>Methanobacteriota</taxon>
        <taxon>Stenosarchaea group</taxon>
        <taxon>Halobacteria</taxon>
        <taxon>Halobacteriales</taxon>
        <taxon>Haloarculaceae</taxon>
        <taxon>Halapricum</taxon>
    </lineage>
</organism>
<dbReference type="AlphaFoldDB" id="A0A897NIT7"/>
<keyword evidence="3" id="KW-1185">Reference proteome</keyword>
<dbReference type="Proteomes" id="UP000663292">
    <property type="component" value="Chromosome"/>
</dbReference>
<reference evidence="2 3" key="1">
    <citation type="submission" date="2020-11" db="EMBL/GenBank/DDBJ databases">
        <title>Carbohydrate-dependent, anaerobic sulfur respiration: A novel catabolism in halophilic archaea.</title>
        <authorList>
            <person name="Sorokin D.Y."/>
            <person name="Messina E."/>
            <person name="Smedile F."/>
            <person name="La Cono V."/>
            <person name="Hallsworth J.E."/>
            <person name="Yakimov M.M."/>
        </authorList>
    </citation>
    <scope>NUCLEOTIDE SEQUENCE [LARGE SCALE GENOMIC DNA]</scope>
    <source>
        <strain evidence="2 3">HSR-Est</strain>
    </source>
</reference>
<sequence length="140" mass="16429">MKPPADIDSLEEMTQLLTSEYSVDEAEVQSILGRVIIEFEQADTSNLSEEDILDYLLQMTVREVQQRERAREQYQDEDQVDQLRKEKGGILNNEYPNRDPEQWRAKCEANFCRFESMLIDNKVDRVLCPVCGRELWIEPA</sequence>
<evidence type="ECO:0000256" key="1">
    <source>
        <dbReference type="SAM" id="MobiDB-lite"/>
    </source>
</evidence>
<accession>A0A897NIT7</accession>
<proteinExistence type="predicted"/>
<protein>
    <submittedName>
        <fullName evidence="2">Uncharacterized protein</fullName>
    </submittedName>
</protein>
<evidence type="ECO:0000313" key="2">
    <source>
        <dbReference type="EMBL" id="QSG14370.1"/>
    </source>
</evidence>
<dbReference type="RefSeq" id="WP_229122305.1">
    <property type="nucleotide sequence ID" value="NZ_CP064791.1"/>
</dbReference>